<reference evidence="1" key="1">
    <citation type="journal article" date="2018" name="Nat. Genet.">
        <title>Extensive intraspecific gene order and gene structural variations between Mo17 and other maize genomes.</title>
        <authorList>
            <person name="Sun S."/>
            <person name="Zhou Y."/>
            <person name="Chen J."/>
            <person name="Shi J."/>
            <person name="Zhao H."/>
            <person name="Zhao H."/>
            <person name="Song W."/>
            <person name="Zhang M."/>
            <person name="Cui Y."/>
            <person name="Dong X."/>
            <person name="Liu H."/>
            <person name="Ma X."/>
            <person name="Jiao Y."/>
            <person name="Wang B."/>
            <person name="Wei X."/>
            <person name="Stein J.C."/>
            <person name="Glaubitz J.C."/>
            <person name="Lu F."/>
            <person name="Yu G."/>
            <person name="Liang C."/>
            <person name="Fengler K."/>
            <person name="Li B."/>
            <person name="Rafalski A."/>
            <person name="Schnable P.S."/>
            <person name="Ware D.H."/>
            <person name="Buckler E.S."/>
            <person name="Lai J."/>
        </authorList>
    </citation>
    <scope>NUCLEOTIDE SEQUENCE [LARGE SCALE GENOMIC DNA]</scope>
    <source>
        <tissue evidence="1">Seedling</tissue>
    </source>
</reference>
<comment type="caution">
    <text evidence="1">The sequence shown here is derived from an EMBL/GenBank/DDBJ whole genome shotgun (WGS) entry which is preliminary data.</text>
</comment>
<protein>
    <submittedName>
        <fullName evidence="1">Uncharacterized protein</fullName>
    </submittedName>
</protein>
<name>A0A3L6G8V7_MAIZE</name>
<dbReference type="AlphaFoldDB" id="A0A3L6G8V7"/>
<proteinExistence type="predicted"/>
<gene>
    <name evidence="1" type="ORF">Zm00014a_005274</name>
</gene>
<dbReference type="EMBL" id="NCVQ01000002">
    <property type="protein sequence ID" value="PWZ44319.1"/>
    <property type="molecule type" value="Genomic_DNA"/>
</dbReference>
<evidence type="ECO:0000313" key="1">
    <source>
        <dbReference type="EMBL" id="PWZ44319.1"/>
    </source>
</evidence>
<organism evidence="1">
    <name type="scientific">Zea mays</name>
    <name type="common">Maize</name>
    <dbReference type="NCBI Taxonomy" id="4577"/>
    <lineage>
        <taxon>Eukaryota</taxon>
        <taxon>Viridiplantae</taxon>
        <taxon>Streptophyta</taxon>
        <taxon>Embryophyta</taxon>
        <taxon>Tracheophyta</taxon>
        <taxon>Spermatophyta</taxon>
        <taxon>Magnoliopsida</taxon>
        <taxon>Liliopsida</taxon>
        <taxon>Poales</taxon>
        <taxon>Poaceae</taxon>
        <taxon>PACMAD clade</taxon>
        <taxon>Panicoideae</taxon>
        <taxon>Andropogonodae</taxon>
        <taxon>Andropogoneae</taxon>
        <taxon>Tripsacinae</taxon>
        <taxon>Zea</taxon>
    </lineage>
</organism>
<dbReference type="Proteomes" id="UP000251960">
    <property type="component" value="Chromosome 10"/>
</dbReference>
<sequence>MNPSLTKRAKRMTTKPAATLCVLVTTVCWYASSVTAAPRHPIRNPLRFRSMPPPPLVASRPRSQLLFGFFARMLLRCVWRRRDEGFGSWGWPDGELKRRKVNGCGVGLVRGHGVSL</sequence>
<accession>A0A3L6G8V7</accession>